<dbReference type="AlphaFoldDB" id="A0A8G1R0L7"/>
<keyword evidence="1" id="KW-0472">Membrane</keyword>
<dbReference type="Proteomes" id="UP000249526">
    <property type="component" value="Unassembled WGS sequence"/>
</dbReference>
<gene>
    <name evidence="2" type="ORF">BO85DRAFT_29563</name>
</gene>
<reference evidence="2 3" key="1">
    <citation type="submission" date="2018-02" db="EMBL/GenBank/DDBJ databases">
        <title>The genomes of Aspergillus section Nigri reveals drivers in fungal speciation.</title>
        <authorList>
            <consortium name="DOE Joint Genome Institute"/>
            <person name="Vesth T.C."/>
            <person name="Nybo J."/>
            <person name="Theobald S."/>
            <person name="Brandl J."/>
            <person name="Frisvad J.C."/>
            <person name="Nielsen K.F."/>
            <person name="Lyhne E.K."/>
            <person name="Kogle M.E."/>
            <person name="Kuo A."/>
            <person name="Riley R."/>
            <person name="Clum A."/>
            <person name="Nolan M."/>
            <person name="Lipzen A."/>
            <person name="Salamov A."/>
            <person name="Henrissat B."/>
            <person name="Wiebenga A."/>
            <person name="De vries R.P."/>
            <person name="Grigoriev I.V."/>
            <person name="Mortensen U.H."/>
            <person name="Andersen M.R."/>
            <person name="Baker S.E."/>
        </authorList>
    </citation>
    <scope>NUCLEOTIDE SEQUENCE [LARGE SCALE GENOMIC DNA]</scope>
    <source>
        <strain evidence="2 3">CBS 112811</strain>
    </source>
</reference>
<keyword evidence="3" id="KW-1185">Reference proteome</keyword>
<keyword evidence="1" id="KW-0812">Transmembrane</keyword>
<name>A0A8G1R0L7_9EURO</name>
<proteinExistence type="predicted"/>
<dbReference type="EMBL" id="KZ825063">
    <property type="protein sequence ID" value="RAH56972.1"/>
    <property type="molecule type" value="Genomic_DNA"/>
</dbReference>
<dbReference type="RefSeq" id="XP_025514894.1">
    <property type="nucleotide sequence ID" value="XM_025655299.1"/>
</dbReference>
<feature type="transmembrane region" description="Helical" evidence="1">
    <location>
        <begin position="60"/>
        <end position="80"/>
    </location>
</feature>
<protein>
    <submittedName>
        <fullName evidence="2">Uncharacterized protein</fullName>
    </submittedName>
</protein>
<organism evidence="2 3">
    <name type="scientific">Aspergillus piperis CBS 112811</name>
    <dbReference type="NCBI Taxonomy" id="1448313"/>
    <lineage>
        <taxon>Eukaryota</taxon>
        <taxon>Fungi</taxon>
        <taxon>Dikarya</taxon>
        <taxon>Ascomycota</taxon>
        <taxon>Pezizomycotina</taxon>
        <taxon>Eurotiomycetes</taxon>
        <taxon>Eurotiomycetidae</taxon>
        <taxon>Eurotiales</taxon>
        <taxon>Aspergillaceae</taxon>
        <taxon>Aspergillus</taxon>
        <taxon>Aspergillus subgen. Circumdati</taxon>
    </lineage>
</organism>
<sequence length="96" mass="10983">MVAEVRPHEVLTKLVGVGSPLRALLHRVFFSPLFTVISPTLGDNRLHTYYLLYYLSCRSLLLTLHLLFPSLTTYTFALLLKATTRRSYFQAQVITP</sequence>
<evidence type="ECO:0000313" key="2">
    <source>
        <dbReference type="EMBL" id="RAH56972.1"/>
    </source>
</evidence>
<dbReference type="GeneID" id="37158701"/>
<keyword evidence="1" id="KW-1133">Transmembrane helix</keyword>
<accession>A0A8G1R0L7</accession>
<evidence type="ECO:0000256" key="1">
    <source>
        <dbReference type="SAM" id="Phobius"/>
    </source>
</evidence>
<evidence type="ECO:0000313" key="3">
    <source>
        <dbReference type="Proteomes" id="UP000249526"/>
    </source>
</evidence>